<dbReference type="PATRIC" id="fig|706587.4.peg.5790"/>
<keyword evidence="4" id="KW-1185">Reference proteome</keyword>
<dbReference type="OrthoDB" id="9812295at2"/>
<reference evidence="4" key="1">
    <citation type="submission" date="2012-06" db="EMBL/GenBank/DDBJ databases">
        <title>Complete sequence of chromosome of Desulfomonile tiedjei DSM 6799.</title>
        <authorList>
            <person name="Lucas S."/>
            <person name="Copeland A."/>
            <person name="Lapidus A."/>
            <person name="Glavina del Rio T."/>
            <person name="Dalin E."/>
            <person name="Tice H."/>
            <person name="Bruce D."/>
            <person name="Goodwin L."/>
            <person name="Pitluck S."/>
            <person name="Peters L."/>
            <person name="Ovchinnikova G."/>
            <person name="Zeytun A."/>
            <person name="Lu M."/>
            <person name="Kyrpides N."/>
            <person name="Mavromatis K."/>
            <person name="Ivanova N."/>
            <person name="Brettin T."/>
            <person name="Detter J.C."/>
            <person name="Han C."/>
            <person name="Larimer F."/>
            <person name="Land M."/>
            <person name="Hauser L."/>
            <person name="Markowitz V."/>
            <person name="Cheng J.-F."/>
            <person name="Hugenholtz P."/>
            <person name="Woyke T."/>
            <person name="Wu D."/>
            <person name="Spring S."/>
            <person name="Schroeder M."/>
            <person name="Brambilla E."/>
            <person name="Klenk H.-P."/>
            <person name="Eisen J.A."/>
        </authorList>
    </citation>
    <scope>NUCLEOTIDE SEQUENCE [LARGE SCALE GENOMIC DNA]</scope>
    <source>
        <strain evidence="4">ATCC 49306 / DSM 6799 / DCB-1</strain>
    </source>
</reference>
<dbReference type="GO" id="GO:0016853">
    <property type="term" value="F:isomerase activity"/>
    <property type="evidence" value="ECO:0007669"/>
    <property type="project" value="UniProtKB-KW"/>
</dbReference>
<accession>I4CDS5</accession>
<dbReference type="AlphaFoldDB" id="I4CDS5"/>
<dbReference type="Pfam" id="PF13474">
    <property type="entry name" value="SnoaL_3"/>
    <property type="match status" value="1"/>
</dbReference>
<organism evidence="3 4">
    <name type="scientific">Desulfomonile tiedjei (strain ATCC 49306 / DSM 6799 / DCB-1)</name>
    <dbReference type="NCBI Taxonomy" id="706587"/>
    <lineage>
        <taxon>Bacteria</taxon>
        <taxon>Pseudomonadati</taxon>
        <taxon>Thermodesulfobacteriota</taxon>
        <taxon>Desulfomonilia</taxon>
        <taxon>Desulfomonilales</taxon>
        <taxon>Desulfomonilaceae</taxon>
        <taxon>Desulfomonile</taxon>
    </lineage>
</organism>
<feature type="chain" id="PRO_5003687284" evidence="1">
    <location>
        <begin position="24"/>
        <end position="170"/>
    </location>
</feature>
<evidence type="ECO:0000256" key="1">
    <source>
        <dbReference type="SAM" id="SignalP"/>
    </source>
</evidence>
<evidence type="ECO:0000313" key="4">
    <source>
        <dbReference type="Proteomes" id="UP000006055"/>
    </source>
</evidence>
<evidence type="ECO:0000313" key="3">
    <source>
        <dbReference type="EMBL" id="AFM27716.1"/>
    </source>
</evidence>
<dbReference type="eggNOG" id="COG4319">
    <property type="taxonomic scope" value="Bacteria"/>
</dbReference>
<dbReference type="EMBL" id="CP003360">
    <property type="protein sequence ID" value="AFM27716.1"/>
    <property type="molecule type" value="Genomic_DNA"/>
</dbReference>
<sequence>MRQKSLIFCALISIIVVMSFAWAKGPDPQIEKEVKQYLTDYIQAYEKKDLAGVMAMVAPDDNVVFIDPGPKGRYVGPEQIKKSYEQDFAQFKSLATKYTWMSIDGKGDLAWFVTELTSEVDLGDEKFSLPARWSGLLEKRQGKWLLIQSHYSVVEPEPELEAEPEKPKPN</sequence>
<name>I4CDS5_DESTA</name>
<dbReference type="KEGG" id="dti:Desti_5106"/>
<proteinExistence type="predicted"/>
<gene>
    <name evidence="3" type="ordered locus">Desti_5106</name>
</gene>
<feature type="signal peptide" evidence="1">
    <location>
        <begin position="1"/>
        <end position="23"/>
    </location>
</feature>
<keyword evidence="1" id="KW-0732">Signal</keyword>
<protein>
    <submittedName>
        <fullName evidence="3">Ketosteroid isomerase-like enzyme</fullName>
    </submittedName>
</protein>
<dbReference type="InterPro" id="IPR037401">
    <property type="entry name" value="SnoaL-like"/>
</dbReference>
<dbReference type="SUPFAM" id="SSF54427">
    <property type="entry name" value="NTF2-like"/>
    <property type="match status" value="1"/>
</dbReference>
<dbReference type="InterPro" id="IPR032710">
    <property type="entry name" value="NTF2-like_dom_sf"/>
</dbReference>
<dbReference type="RefSeq" id="WP_014812818.1">
    <property type="nucleotide sequence ID" value="NC_018025.1"/>
</dbReference>
<evidence type="ECO:0000259" key="2">
    <source>
        <dbReference type="Pfam" id="PF13474"/>
    </source>
</evidence>
<dbReference type="Proteomes" id="UP000006055">
    <property type="component" value="Chromosome"/>
</dbReference>
<dbReference type="Gene3D" id="3.10.450.50">
    <property type="match status" value="1"/>
</dbReference>
<keyword evidence="3" id="KW-0413">Isomerase</keyword>
<feature type="domain" description="SnoaL-like" evidence="2">
    <location>
        <begin position="34"/>
        <end position="154"/>
    </location>
</feature>
<dbReference type="HOGENOM" id="CLU_1568229_0_0_7"/>